<proteinExistence type="predicted"/>
<reference evidence="4" key="1">
    <citation type="submission" date="2021-01" db="EMBL/GenBank/DDBJ databases">
        <title>Whole genome shotgun sequence of Actinoplanes rishiriensis NBRC 108556.</title>
        <authorList>
            <person name="Komaki H."/>
            <person name="Tamura T."/>
        </authorList>
    </citation>
    <scope>NUCLEOTIDE SEQUENCE</scope>
    <source>
        <strain evidence="4">NBRC 108556</strain>
    </source>
</reference>
<dbReference type="SUPFAM" id="SSF82171">
    <property type="entry name" value="DPP6 N-terminal domain-like"/>
    <property type="match status" value="1"/>
</dbReference>
<dbReference type="Proteomes" id="UP000636960">
    <property type="component" value="Unassembled WGS sequence"/>
</dbReference>
<evidence type="ECO:0000259" key="3">
    <source>
        <dbReference type="Pfam" id="PF10647"/>
    </source>
</evidence>
<evidence type="ECO:0000256" key="1">
    <source>
        <dbReference type="SAM" id="MobiDB-lite"/>
    </source>
</evidence>
<feature type="region of interest" description="Disordered" evidence="1">
    <location>
        <begin position="581"/>
        <end position="601"/>
    </location>
</feature>
<name>A0A919JVZ5_9ACTN</name>
<keyword evidence="5" id="KW-1185">Reference proteome</keyword>
<dbReference type="AlphaFoldDB" id="A0A919JVZ5"/>
<dbReference type="InterPro" id="IPR019606">
    <property type="entry name" value="GerMN"/>
</dbReference>
<feature type="region of interest" description="Disordered" evidence="1">
    <location>
        <begin position="24"/>
        <end position="54"/>
    </location>
</feature>
<dbReference type="EMBL" id="BOMV01000036">
    <property type="protein sequence ID" value="GIE95848.1"/>
    <property type="molecule type" value="Genomic_DNA"/>
</dbReference>
<comment type="caution">
    <text evidence="4">The sequence shown here is derived from an EMBL/GenBank/DDBJ whole genome shotgun (WGS) entry which is preliminary data.</text>
</comment>
<accession>A0A919JVZ5</accession>
<feature type="domain" description="GerMN" evidence="2">
    <location>
        <begin position="180"/>
        <end position="277"/>
    </location>
</feature>
<evidence type="ECO:0000313" key="5">
    <source>
        <dbReference type="Proteomes" id="UP000636960"/>
    </source>
</evidence>
<dbReference type="PROSITE" id="PS51257">
    <property type="entry name" value="PROKAR_LIPOPROTEIN"/>
    <property type="match status" value="1"/>
</dbReference>
<sequence>MRRLLAATTVAVLLAGGCGIPENSDVTVLGDGPTAGNPVDDDGSPPVQGTRDSTTDPVQFVEYYLEAAAGDPEGALARVKAFMSEEAASGFKAGPDVRVVRMAEKPLYTPGDPDITIRARTVGVLKSNGVLEPTPDPAAAAQGYTLRVAEVADRGLFVTSAPPVLFLTDSAVNDFYQRRTIYFWNTDQTGLVPDLRYMPRSVPTVQQPTMILNWLAGGPSQWLGNGVLPLPQGTAAPDNVPAISDETLQVTLKAQSVQPGDEKARDLLRRQLQWSLRPLLPRTMELKLDHQDPVQYSDTDYFSSNPANRLQDLPERFVIFNGVIRRVLDAPRATEPVPVLKPAENKGFTAAAMSTSATHTFLAAVSGSGSSQRLRVAAARPGEQAALNDVGGLSGTLGRPVWAVTGDGDAGGAIGLITVNGKLYSFGANGSKARPVELPGAPGAIGAISVAPDGRRVALVAGGRLYRTVLGTSGDASTLSPPEQLLAPTLSTVGAVAWNSEDWLTVAGTRGDGRVSIMDMSIDGALVAQRLPDIGDKTVSHLTAYPANPVSRDKSALVSYTVAGGAWDALSTPVPITLSDLAGPTNNPPAGMRPTAPFFLD</sequence>
<dbReference type="RefSeq" id="WP_203782141.1">
    <property type="nucleotide sequence ID" value="NZ_BOMV01000036.1"/>
</dbReference>
<feature type="domain" description="Lipoprotein LpqB C-terminal" evidence="3">
    <location>
        <begin position="333"/>
        <end position="567"/>
    </location>
</feature>
<evidence type="ECO:0008006" key="6">
    <source>
        <dbReference type="Google" id="ProtNLM"/>
    </source>
</evidence>
<dbReference type="Pfam" id="PF10647">
    <property type="entry name" value="Gmad1"/>
    <property type="match status" value="1"/>
</dbReference>
<dbReference type="Pfam" id="PF10646">
    <property type="entry name" value="Germane"/>
    <property type="match status" value="1"/>
</dbReference>
<protein>
    <recommendedName>
        <fullName evidence="6">GerMN domain-containing protein</fullName>
    </recommendedName>
</protein>
<dbReference type="InterPro" id="IPR018910">
    <property type="entry name" value="LpqB_C"/>
</dbReference>
<organism evidence="4 5">
    <name type="scientific">Paractinoplanes rishiriensis</name>
    <dbReference type="NCBI Taxonomy" id="1050105"/>
    <lineage>
        <taxon>Bacteria</taxon>
        <taxon>Bacillati</taxon>
        <taxon>Actinomycetota</taxon>
        <taxon>Actinomycetes</taxon>
        <taxon>Micromonosporales</taxon>
        <taxon>Micromonosporaceae</taxon>
        <taxon>Paractinoplanes</taxon>
    </lineage>
</organism>
<evidence type="ECO:0000259" key="2">
    <source>
        <dbReference type="Pfam" id="PF10646"/>
    </source>
</evidence>
<gene>
    <name evidence="4" type="ORF">Ari01nite_33130</name>
</gene>
<evidence type="ECO:0000313" key="4">
    <source>
        <dbReference type="EMBL" id="GIE95848.1"/>
    </source>
</evidence>